<dbReference type="InterPro" id="IPR002327">
    <property type="entry name" value="Cyt_c_1A/1B"/>
</dbReference>
<dbReference type="AlphaFoldDB" id="B8EK52"/>
<dbReference type="GO" id="GO:0046872">
    <property type="term" value="F:metal ion binding"/>
    <property type="evidence" value="ECO:0007669"/>
    <property type="project" value="UniProtKB-KW"/>
</dbReference>
<keyword evidence="4" id="KW-0249">Electron transport</keyword>
<evidence type="ECO:0000256" key="3">
    <source>
        <dbReference type="ARBA" id="ARBA00022723"/>
    </source>
</evidence>
<dbReference type="Proteomes" id="UP000002257">
    <property type="component" value="Chromosome"/>
</dbReference>
<dbReference type="PROSITE" id="PS51007">
    <property type="entry name" value="CYTC"/>
    <property type="match status" value="1"/>
</dbReference>
<dbReference type="GO" id="GO:0020037">
    <property type="term" value="F:heme binding"/>
    <property type="evidence" value="ECO:0007669"/>
    <property type="project" value="InterPro"/>
</dbReference>
<keyword evidence="10" id="KW-1185">Reference proteome</keyword>
<evidence type="ECO:0000256" key="2">
    <source>
        <dbReference type="ARBA" id="ARBA00022617"/>
    </source>
</evidence>
<accession>B8EK52</accession>
<dbReference type="HOGENOM" id="CLU_060944_2_0_5"/>
<reference evidence="9 10" key="1">
    <citation type="journal article" date="2010" name="J. Bacteriol.">
        <title>Complete genome sequence of the aerobic facultative methanotroph Methylocella silvestris BL2.</title>
        <authorList>
            <person name="Chen Y."/>
            <person name="Crombie A."/>
            <person name="Rahman M.T."/>
            <person name="Dedysh S.N."/>
            <person name="Liesack W."/>
            <person name="Stott M.B."/>
            <person name="Alam M."/>
            <person name="Theisen A.R."/>
            <person name="Murrell J.C."/>
            <person name="Dunfield P.F."/>
        </authorList>
    </citation>
    <scope>NUCLEOTIDE SEQUENCE [LARGE SCALE GENOMIC DNA]</scope>
    <source>
        <strain evidence="10">DSM 15510 / CIP 108128 / LMG 27833 / NCIMB 13906 / BL2</strain>
    </source>
</reference>
<dbReference type="PANTHER" id="PTHR11961">
    <property type="entry name" value="CYTOCHROME C"/>
    <property type="match status" value="1"/>
</dbReference>
<keyword evidence="2 6" id="KW-0349">Heme</keyword>
<evidence type="ECO:0000256" key="6">
    <source>
        <dbReference type="PROSITE-ProRule" id="PRU00433"/>
    </source>
</evidence>
<dbReference type="EMBL" id="CP001280">
    <property type="protein sequence ID" value="ACK50592.1"/>
    <property type="molecule type" value="Genomic_DNA"/>
</dbReference>
<dbReference type="PRINTS" id="PR00604">
    <property type="entry name" value="CYTCHRMECIAB"/>
</dbReference>
<evidence type="ECO:0000313" key="9">
    <source>
        <dbReference type="EMBL" id="ACK50592.1"/>
    </source>
</evidence>
<evidence type="ECO:0000256" key="7">
    <source>
        <dbReference type="SAM" id="SignalP"/>
    </source>
</evidence>
<dbReference type="STRING" id="395965.Msil_1644"/>
<gene>
    <name evidence="9" type="ordered locus">Msil_1644</name>
</gene>
<evidence type="ECO:0000313" key="10">
    <source>
        <dbReference type="Proteomes" id="UP000002257"/>
    </source>
</evidence>
<sequence length="133" mass="14531">MKRRRIAVCGAPLVLAAFGLLYGVASVRAEDADPGKQQFNTSCGVCHSVDPNAAVRQGPNLFSVYGRKVASVPGFSYSNVLKSGDWIWDESTLDPWIANAQEAHPGAFMAYRQADPQKRRLVINYLKSLSTSK</sequence>
<dbReference type="GO" id="GO:0009055">
    <property type="term" value="F:electron transfer activity"/>
    <property type="evidence" value="ECO:0007669"/>
    <property type="project" value="InterPro"/>
</dbReference>
<evidence type="ECO:0000259" key="8">
    <source>
        <dbReference type="PROSITE" id="PS51007"/>
    </source>
</evidence>
<protein>
    <submittedName>
        <fullName evidence="9">Cytochrome c class I</fullName>
    </submittedName>
</protein>
<feature type="signal peptide" evidence="7">
    <location>
        <begin position="1"/>
        <end position="29"/>
    </location>
</feature>
<feature type="domain" description="Cytochrome c" evidence="8">
    <location>
        <begin position="30"/>
        <end position="130"/>
    </location>
</feature>
<dbReference type="eggNOG" id="COG3474">
    <property type="taxonomic scope" value="Bacteria"/>
</dbReference>
<dbReference type="SUPFAM" id="SSF46626">
    <property type="entry name" value="Cytochrome c"/>
    <property type="match status" value="1"/>
</dbReference>
<dbReference type="Pfam" id="PF00034">
    <property type="entry name" value="Cytochrom_C"/>
    <property type="match status" value="1"/>
</dbReference>
<dbReference type="Gene3D" id="1.10.760.10">
    <property type="entry name" value="Cytochrome c-like domain"/>
    <property type="match status" value="1"/>
</dbReference>
<feature type="chain" id="PRO_5002868474" evidence="7">
    <location>
        <begin position="30"/>
        <end position="133"/>
    </location>
</feature>
<keyword evidence="3 6" id="KW-0479">Metal-binding</keyword>
<keyword evidence="1" id="KW-0813">Transport</keyword>
<dbReference type="KEGG" id="msl:Msil_1644"/>
<proteinExistence type="predicted"/>
<keyword evidence="5 6" id="KW-0408">Iron</keyword>
<organism evidence="9 10">
    <name type="scientific">Methylocella silvestris (strain DSM 15510 / CIP 108128 / LMG 27833 / NCIMB 13906 / BL2)</name>
    <dbReference type="NCBI Taxonomy" id="395965"/>
    <lineage>
        <taxon>Bacteria</taxon>
        <taxon>Pseudomonadati</taxon>
        <taxon>Pseudomonadota</taxon>
        <taxon>Alphaproteobacteria</taxon>
        <taxon>Hyphomicrobiales</taxon>
        <taxon>Beijerinckiaceae</taxon>
        <taxon>Methylocella</taxon>
    </lineage>
</organism>
<dbReference type="InterPro" id="IPR009056">
    <property type="entry name" value="Cyt_c-like_dom"/>
</dbReference>
<evidence type="ECO:0000256" key="4">
    <source>
        <dbReference type="ARBA" id="ARBA00022982"/>
    </source>
</evidence>
<dbReference type="InterPro" id="IPR036909">
    <property type="entry name" value="Cyt_c-like_dom_sf"/>
</dbReference>
<evidence type="ECO:0000256" key="5">
    <source>
        <dbReference type="ARBA" id="ARBA00023004"/>
    </source>
</evidence>
<evidence type="ECO:0000256" key="1">
    <source>
        <dbReference type="ARBA" id="ARBA00022448"/>
    </source>
</evidence>
<keyword evidence="7" id="KW-0732">Signal</keyword>
<name>B8EK52_METSB</name>